<evidence type="ECO:0000313" key="3">
    <source>
        <dbReference type="Proteomes" id="UP000092952"/>
    </source>
</evidence>
<evidence type="ECO:0000313" key="2">
    <source>
        <dbReference type="EMBL" id="ANX04870.1"/>
    </source>
</evidence>
<dbReference type="OrthoDB" id="7510573at2"/>
<dbReference type="PANTHER" id="PTHR21180">
    <property type="entry name" value="ENDONUCLEASE/EXONUCLEASE/PHOSPHATASE FAMILY DOMAIN-CONTAINING PROTEIN 1"/>
    <property type="match status" value="1"/>
</dbReference>
<dbReference type="Pfam" id="PF12836">
    <property type="entry name" value="HHH_3"/>
    <property type="match status" value="1"/>
</dbReference>
<feature type="chain" id="PRO_5008533023" description="Competence protein ComEA" evidence="1">
    <location>
        <begin position="23"/>
        <end position="99"/>
    </location>
</feature>
<dbReference type="KEGG" id="gbi:PG2T_12295"/>
<dbReference type="SUPFAM" id="SSF47781">
    <property type="entry name" value="RuvA domain 2-like"/>
    <property type="match status" value="1"/>
</dbReference>
<gene>
    <name evidence="2" type="ORF">PG2T_12295</name>
</gene>
<organism evidence="2 3">
    <name type="scientific">Immundisolibacter cernigliae</name>
    <dbReference type="NCBI Taxonomy" id="1810504"/>
    <lineage>
        <taxon>Bacteria</taxon>
        <taxon>Pseudomonadati</taxon>
        <taxon>Pseudomonadota</taxon>
        <taxon>Gammaproteobacteria</taxon>
        <taxon>Immundisolibacterales</taxon>
        <taxon>Immundisolibacteraceae</taxon>
        <taxon>Immundisolibacter</taxon>
    </lineage>
</organism>
<dbReference type="InterPro" id="IPR004509">
    <property type="entry name" value="Competence_ComEA_HhH"/>
</dbReference>
<dbReference type="Proteomes" id="UP000092952">
    <property type="component" value="Chromosome"/>
</dbReference>
<accession>A0A1B1YVF1</accession>
<keyword evidence="1" id="KW-0732">Signal</keyword>
<keyword evidence="3" id="KW-1185">Reference proteome</keyword>
<reference evidence="3" key="1">
    <citation type="submission" date="2016-03" db="EMBL/GenBank/DDBJ databases">
        <title>Complete genome sequence of Solimmundus cernigliae, representing a novel lineage of polycyclic aromatic hydrocarbon degraders within the Gammaproteobacteria.</title>
        <authorList>
            <person name="Singleton D.R."/>
            <person name="Dickey A.N."/>
            <person name="Scholl E.H."/>
            <person name="Wright F.A."/>
            <person name="Aitken M.D."/>
        </authorList>
    </citation>
    <scope>NUCLEOTIDE SEQUENCE [LARGE SCALE GENOMIC DNA]</scope>
    <source>
        <strain evidence="3">TR3.2</strain>
    </source>
</reference>
<dbReference type="GO" id="GO:0015628">
    <property type="term" value="P:protein secretion by the type II secretion system"/>
    <property type="evidence" value="ECO:0007669"/>
    <property type="project" value="TreeGrafter"/>
</dbReference>
<dbReference type="InterPro" id="IPR051675">
    <property type="entry name" value="Endo/Exo/Phosphatase_dom_1"/>
</dbReference>
<protein>
    <recommendedName>
        <fullName evidence="4">Competence protein ComEA</fullName>
    </recommendedName>
</protein>
<dbReference type="FunCoup" id="A0A1B1YVF1">
    <property type="interactions" value="31"/>
</dbReference>
<evidence type="ECO:0000256" key="1">
    <source>
        <dbReference type="SAM" id="SignalP"/>
    </source>
</evidence>
<dbReference type="AlphaFoldDB" id="A0A1B1YVF1"/>
<evidence type="ECO:0008006" key="4">
    <source>
        <dbReference type="Google" id="ProtNLM"/>
    </source>
</evidence>
<dbReference type="GO" id="GO:0015627">
    <property type="term" value="C:type II protein secretion system complex"/>
    <property type="evidence" value="ECO:0007669"/>
    <property type="project" value="TreeGrafter"/>
</dbReference>
<name>A0A1B1YVF1_9GAMM</name>
<proteinExistence type="predicted"/>
<dbReference type="RefSeq" id="WP_068805942.1">
    <property type="nucleotide sequence ID" value="NZ_CP014671.1"/>
</dbReference>
<dbReference type="Gene3D" id="1.10.150.280">
    <property type="entry name" value="AF1531-like domain"/>
    <property type="match status" value="1"/>
</dbReference>
<dbReference type="PANTHER" id="PTHR21180:SF32">
    <property type="entry name" value="ENDONUCLEASE_EXONUCLEASE_PHOSPHATASE FAMILY DOMAIN-CONTAINING PROTEIN 1"/>
    <property type="match status" value="1"/>
</dbReference>
<dbReference type="InterPro" id="IPR010994">
    <property type="entry name" value="RuvA_2-like"/>
</dbReference>
<dbReference type="EMBL" id="CP014671">
    <property type="protein sequence ID" value="ANX04870.1"/>
    <property type="molecule type" value="Genomic_DNA"/>
</dbReference>
<sequence>MSKFRNTCVALFVTLAAGIAAAEPVDINCADAPALTAGLKGIGDAKAQAIVAYRTENGPFKSADDLEKVKGIGAKTIEANRTNITLGENCAPAATAPTP</sequence>
<dbReference type="STRING" id="1810504.PG2T_12295"/>
<feature type="signal peptide" evidence="1">
    <location>
        <begin position="1"/>
        <end position="22"/>
    </location>
</feature>
<dbReference type="NCBIfam" id="TIGR00426">
    <property type="entry name" value="competence protein ComEA helix-hairpin-helix repeat region"/>
    <property type="match status" value="1"/>
</dbReference>
<dbReference type="InParanoid" id="A0A1B1YVF1"/>